<evidence type="ECO:0000313" key="4">
    <source>
        <dbReference type="Proteomes" id="UP000823854"/>
    </source>
</evidence>
<protein>
    <submittedName>
        <fullName evidence="3">DUF4439 domain-containing protein</fullName>
    </submittedName>
</protein>
<dbReference type="InterPro" id="IPR012347">
    <property type="entry name" value="Ferritin-like"/>
</dbReference>
<reference evidence="3" key="2">
    <citation type="submission" date="2021-04" db="EMBL/GenBank/DDBJ databases">
        <authorList>
            <person name="Gilroy R."/>
        </authorList>
    </citation>
    <scope>NUCLEOTIDE SEQUENCE</scope>
    <source>
        <strain evidence="3">CHK130-7132</strain>
    </source>
</reference>
<organism evidence="3 4">
    <name type="scientific">Candidatus Brachybacterium intestinipullorum</name>
    <dbReference type="NCBI Taxonomy" id="2838512"/>
    <lineage>
        <taxon>Bacteria</taxon>
        <taxon>Bacillati</taxon>
        <taxon>Actinomycetota</taxon>
        <taxon>Actinomycetes</taxon>
        <taxon>Micrococcales</taxon>
        <taxon>Dermabacteraceae</taxon>
        <taxon>Brachybacterium</taxon>
    </lineage>
</organism>
<sequence>MPASPRPSVPAPAPGRRGVLRGTLAVLAAGTLGAGALGGCGRVALGGPEEYTPPPPGIDDLYRRDLLVLLERAIAGAEDVADASPAAEEDQALASDLAVLVAALPVQRRALLTGAEQERESEALEDPDPAASTAPAPTDVPEDLAELLALLVELRDLAADSSLQVSGSLARVTSALAAHSAWIALRLRSSSGTGEVPAAPSAEELEPRREVPETDPPSIGAEEDYRTTIERAQQEEWYAGYVHEVLAARTEGRERERHLAQTELHRARAEQLAAAAEEDGAPVVVRQAVYALPGGQLDEATAASLPATLAQGLLLDHLALTGAAPFERRPLSIAAALAEAELLAGHADSMDPLPGLVAEDPPPLDG</sequence>
<dbReference type="EMBL" id="DWWC01000262">
    <property type="protein sequence ID" value="HJC70509.1"/>
    <property type="molecule type" value="Genomic_DNA"/>
</dbReference>
<accession>A0A9D2THS5</accession>
<gene>
    <name evidence="3" type="ORF">H9932_12660</name>
</gene>
<feature type="region of interest" description="Disordered" evidence="1">
    <location>
        <begin position="115"/>
        <end position="139"/>
    </location>
</feature>
<dbReference type="InterPro" id="IPR029447">
    <property type="entry name" value="DUF4439"/>
</dbReference>
<name>A0A9D2THS5_9MICO</name>
<dbReference type="AlphaFoldDB" id="A0A9D2THS5"/>
<dbReference type="InterPro" id="IPR006311">
    <property type="entry name" value="TAT_signal"/>
</dbReference>
<reference evidence="3" key="1">
    <citation type="journal article" date="2021" name="PeerJ">
        <title>Extensive microbial diversity within the chicken gut microbiome revealed by metagenomics and culture.</title>
        <authorList>
            <person name="Gilroy R."/>
            <person name="Ravi A."/>
            <person name="Getino M."/>
            <person name="Pursley I."/>
            <person name="Horton D.L."/>
            <person name="Alikhan N.F."/>
            <person name="Baker D."/>
            <person name="Gharbi K."/>
            <person name="Hall N."/>
            <person name="Watson M."/>
            <person name="Adriaenssens E.M."/>
            <person name="Foster-Nyarko E."/>
            <person name="Jarju S."/>
            <person name="Secka A."/>
            <person name="Antonio M."/>
            <person name="Oren A."/>
            <person name="Chaudhuri R.R."/>
            <person name="La Ragione R."/>
            <person name="Hildebrand F."/>
            <person name="Pallen M.J."/>
        </authorList>
    </citation>
    <scope>NUCLEOTIDE SEQUENCE</scope>
    <source>
        <strain evidence="3">CHK130-7132</strain>
    </source>
</reference>
<feature type="compositionally biased region" description="Low complexity" evidence="1">
    <location>
        <begin position="129"/>
        <end position="139"/>
    </location>
</feature>
<dbReference type="SUPFAM" id="SSF47240">
    <property type="entry name" value="Ferritin-like"/>
    <property type="match status" value="1"/>
</dbReference>
<feature type="region of interest" description="Disordered" evidence="1">
    <location>
        <begin position="191"/>
        <end position="221"/>
    </location>
</feature>
<evidence type="ECO:0000259" key="2">
    <source>
        <dbReference type="Pfam" id="PF14530"/>
    </source>
</evidence>
<feature type="domain" description="DUF4439" evidence="2">
    <location>
        <begin position="232"/>
        <end position="356"/>
    </location>
</feature>
<dbReference type="InterPro" id="IPR009078">
    <property type="entry name" value="Ferritin-like_SF"/>
</dbReference>
<comment type="caution">
    <text evidence="3">The sequence shown here is derived from an EMBL/GenBank/DDBJ whole genome shotgun (WGS) entry which is preliminary data.</text>
</comment>
<dbReference type="Gene3D" id="1.20.1260.10">
    <property type="match status" value="1"/>
</dbReference>
<dbReference type="PROSITE" id="PS51318">
    <property type="entry name" value="TAT"/>
    <property type="match status" value="1"/>
</dbReference>
<dbReference type="Proteomes" id="UP000823854">
    <property type="component" value="Unassembled WGS sequence"/>
</dbReference>
<evidence type="ECO:0000313" key="3">
    <source>
        <dbReference type="EMBL" id="HJC70509.1"/>
    </source>
</evidence>
<dbReference type="Pfam" id="PF14530">
    <property type="entry name" value="DUF4439"/>
    <property type="match status" value="1"/>
</dbReference>
<evidence type="ECO:0000256" key="1">
    <source>
        <dbReference type="SAM" id="MobiDB-lite"/>
    </source>
</evidence>
<proteinExistence type="predicted"/>